<reference evidence="1" key="1">
    <citation type="journal article" date="2014" name="Appl. Environ. Microbiol.">
        <title>Comparative genomic and morphological analysis of Listeria phages isolated from farm environments.</title>
        <authorList>
            <person name="Denes T."/>
            <person name="Vongkamjan K."/>
            <person name="Ackermann H.W."/>
            <person name="Moreno Switt A.I."/>
            <person name="Wiedmann M."/>
            <person name="den Bakker H.C."/>
        </authorList>
    </citation>
    <scope>NUCLEOTIDE SEQUENCE</scope>
</reference>
<evidence type="ECO:0000313" key="1">
    <source>
        <dbReference type="EMBL" id="AHL18862.1"/>
    </source>
</evidence>
<sequence length="159" mass="18371">MSSDSDILKKILNNIATIKANIPRIRYKSEQKTARLFIEAVLDGVEIPTKITSKEAGVKFNMDEEIAYMLTNEESELIHEYVSCRVKQREDREKKGKARRGLSKYTSMLEEDITNKLEDKELVMNIIKYDYDVPSDVYTMLEKNRVGIVFGKGLLDNEK</sequence>
<gene>
    <name evidence="1" type="ORF">LP032_013</name>
</gene>
<protein>
    <submittedName>
        <fullName evidence="1">Uncharacterized protein</fullName>
    </submittedName>
</protein>
<organism evidence="1">
    <name type="scientific">Listeria phage LP-032</name>
    <dbReference type="NCBI Taxonomy" id="1173746"/>
    <lineage>
        <taxon>Viruses</taxon>
        <taxon>Duplodnaviria</taxon>
        <taxon>Heunggongvirae</taxon>
        <taxon>Uroviricota</taxon>
        <taxon>Caudoviricetes</taxon>
        <taxon>Homburgvirus</taxon>
        <taxon>Homburgvirus LP26</taxon>
    </lineage>
</organism>
<dbReference type="EMBL" id="KJ094024">
    <property type="protein sequence ID" value="AHL18862.1"/>
    <property type="molecule type" value="Genomic_DNA"/>
</dbReference>
<proteinExistence type="predicted"/>
<name>A0A059T6H9_9CAUD</name>
<accession>A0A059T6H9</accession>